<sequence>MKSQCHRNIKKFSFPHRMVEKWNELSDEVVAAHNVHNFKEKLDMWRYGDRTL</sequence>
<dbReference type="EMBL" id="VSRR010040143">
    <property type="protein sequence ID" value="MPC74992.1"/>
    <property type="molecule type" value="Genomic_DNA"/>
</dbReference>
<evidence type="ECO:0000313" key="1">
    <source>
        <dbReference type="EMBL" id="MPC74992.1"/>
    </source>
</evidence>
<dbReference type="Proteomes" id="UP000324222">
    <property type="component" value="Unassembled WGS sequence"/>
</dbReference>
<accession>A0A5B7HUD0</accession>
<proteinExistence type="predicted"/>
<evidence type="ECO:0000313" key="2">
    <source>
        <dbReference type="Proteomes" id="UP000324222"/>
    </source>
</evidence>
<gene>
    <name evidence="1" type="ORF">E2C01_069375</name>
</gene>
<comment type="caution">
    <text evidence="1">The sequence shown here is derived from an EMBL/GenBank/DDBJ whole genome shotgun (WGS) entry which is preliminary data.</text>
</comment>
<organism evidence="1 2">
    <name type="scientific">Portunus trituberculatus</name>
    <name type="common">Swimming crab</name>
    <name type="synonym">Neptunus trituberculatus</name>
    <dbReference type="NCBI Taxonomy" id="210409"/>
    <lineage>
        <taxon>Eukaryota</taxon>
        <taxon>Metazoa</taxon>
        <taxon>Ecdysozoa</taxon>
        <taxon>Arthropoda</taxon>
        <taxon>Crustacea</taxon>
        <taxon>Multicrustacea</taxon>
        <taxon>Malacostraca</taxon>
        <taxon>Eumalacostraca</taxon>
        <taxon>Eucarida</taxon>
        <taxon>Decapoda</taxon>
        <taxon>Pleocyemata</taxon>
        <taxon>Brachyura</taxon>
        <taxon>Eubrachyura</taxon>
        <taxon>Portunoidea</taxon>
        <taxon>Portunidae</taxon>
        <taxon>Portuninae</taxon>
        <taxon>Portunus</taxon>
    </lineage>
</organism>
<reference evidence="1 2" key="1">
    <citation type="submission" date="2019-05" db="EMBL/GenBank/DDBJ databases">
        <title>Another draft genome of Portunus trituberculatus and its Hox gene families provides insights of decapod evolution.</title>
        <authorList>
            <person name="Jeong J.-H."/>
            <person name="Song I."/>
            <person name="Kim S."/>
            <person name="Choi T."/>
            <person name="Kim D."/>
            <person name="Ryu S."/>
            <person name="Kim W."/>
        </authorList>
    </citation>
    <scope>NUCLEOTIDE SEQUENCE [LARGE SCALE GENOMIC DNA]</scope>
    <source>
        <tissue evidence="1">Muscle</tissue>
    </source>
</reference>
<protein>
    <submittedName>
        <fullName evidence="1">Uncharacterized protein</fullName>
    </submittedName>
</protein>
<keyword evidence="2" id="KW-1185">Reference proteome</keyword>
<dbReference type="AlphaFoldDB" id="A0A5B7HUD0"/>
<name>A0A5B7HUD0_PORTR</name>